<dbReference type="CDD" id="cd00882">
    <property type="entry name" value="Ras_like_GTPase"/>
    <property type="match status" value="1"/>
</dbReference>
<accession>A0A0A7LBT3</accession>
<evidence type="ECO:0000313" key="3">
    <source>
        <dbReference type="Proteomes" id="UP000030787"/>
    </source>
</evidence>
<dbReference type="SUPFAM" id="SSF52540">
    <property type="entry name" value="P-loop containing nucleoside triphosphate hydrolases"/>
    <property type="match status" value="1"/>
</dbReference>
<feature type="transmembrane region" description="Helical" evidence="1">
    <location>
        <begin position="133"/>
        <end position="165"/>
    </location>
</feature>
<dbReference type="Proteomes" id="UP000030787">
    <property type="component" value="Chromosome"/>
</dbReference>
<keyword evidence="1" id="KW-0812">Transmembrane</keyword>
<proteinExistence type="predicted"/>
<dbReference type="AlphaFoldDB" id="A0A0A7LBT3"/>
<dbReference type="Gene3D" id="3.40.50.300">
    <property type="entry name" value="P-loop containing nucleotide triphosphate hydrolases"/>
    <property type="match status" value="1"/>
</dbReference>
<gene>
    <name evidence="2" type="ORF">Mpt1_c06390</name>
</gene>
<dbReference type="STRING" id="1577791.Mpt1_c06390"/>
<feature type="transmembrane region" description="Helical" evidence="1">
    <location>
        <begin position="6"/>
        <end position="27"/>
    </location>
</feature>
<dbReference type="HOGENOM" id="CLU_545876_0_0_2"/>
<name>A0A0A7LBT3_9ARCH</name>
<dbReference type="InterPro" id="IPR027417">
    <property type="entry name" value="P-loop_NTPase"/>
</dbReference>
<sequence length="499" mass="55496">MNNTNRALMGTLIGIALFYVIISFIFTRVLDVGVKIFSISIFSFAMDPLIGLLDPLWTLIGVENDSLTATALLVLGLVFVIVGFASKPTWDLKGGEDDPQEYLFTHRPKAFLWCLMMPWNSLTWFWQMKKVPVIIPIILIPFMFPFAVIADVILIVLFAIVWVAMTAGIKMAAKKDREQYEKDTQYAICPKCKRNFDRPNVKCKCGLVLSYPVPNEHGIKTHACNNGHIIPSTNKDGIRAKLQMVCPHCGGGIITHEAKPIVISMVGSVGSGKTTMMVSAVESISALAKDRGIVTDVITDGVSVNAQRKKTNIMPTKTGELDSQYFFLRSRDLPEKQIVINDISGIEFQPDNEKNLFEEYYRYNDGIIFAIDPLEVMALHHSQSPTKGSKNTPLAALESFYHMYTEINGYGPAVKSSVPFAIVLTRMDETKIKAAVDAEATPAAFLNKYSHGMVVDIAQSAFANVKYFKVASLGNDNNAMEPFLWILSENDEDLKNKLK</sequence>
<dbReference type="EMBL" id="CP010070">
    <property type="protein sequence ID" value="AIZ56524.1"/>
    <property type="molecule type" value="Genomic_DNA"/>
</dbReference>
<keyword evidence="1" id="KW-0472">Membrane</keyword>
<dbReference type="KEGG" id="mear:Mpt1_c06390"/>
<evidence type="ECO:0000256" key="1">
    <source>
        <dbReference type="SAM" id="Phobius"/>
    </source>
</evidence>
<keyword evidence="1" id="KW-1133">Transmembrane helix</keyword>
<reference evidence="2 3" key="1">
    <citation type="journal article" date="2014" name="Appl. Environ. Microbiol.">
        <title>Comparative Genome Analysis of 'Candidatus Methanoplasma termitum' Indicates a New Mode of Energy Metabolism in the Seventh Order of Methanogens.</title>
        <authorList>
            <person name="Lang K."/>
            <person name="Schuldes J."/>
            <person name="Klingl A."/>
            <person name="Poehlein A."/>
            <person name="Daniel R."/>
            <person name="Brune A."/>
        </authorList>
    </citation>
    <scope>NUCLEOTIDE SEQUENCE [LARGE SCALE GENOMIC DNA]</scope>
    <source>
        <strain evidence="3">Mpt1</strain>
    </source>
</reference>
<feature type="transmembrane region" description="Helical" evidence="1">
    <location>
        <begin position="66"/>
        <end position="85"/>
    </location>
</feature>
<protein>
    <submittedName>
        <fullName evidence="2">Uncharacterized protein</fullName>
    </submittedName>
</protein>
<feature type="transmembrane region" description="Helical" evidence="1">
    <location>
        <begin position="39"/>
        <end position="60"/>
    </location>
</feature>
<keyword evidence="3" id="KW-1185">Reference proteome</keyword>
<evidence type="ECO:0000313" key="2">
    <source>
        <dbReference type="EMBL" id="AIZ56524.1"/>
    </source>
</evidence>
<organism evidence="2 3">
    <name type="scientific">Candidatus Methanoplasma termitum</name>
    <dbReference type="NCBI Taxonomy" id="1577791"/>
    <lineage>
        <taxon>Archaea</taxon>
        <taxon>Methanobacteriati</taxon>
        <taxon>Thermoplasmatota</taxon>
        <taxon>Thermoplasmata</taxon>
        <taxon>Methanomassiliicoccales</taxon>
        <taxon>Methanomassiliicoccaceae</taxon>
        <taxon>Candidatus Methanoplasma</taxon>
    </lineage>
</organism>